<sequence length="365" mass="38107">MNILRMMPKATDGEPVQPRPDWSQAQAGWPLASGRSVLKAVSAAGLAALVAVSAAGILTAAEGLLAARRLMPRGPVNILSPAELFGSGDGEDPITLALLGDSLAAGFGVGTPEETVGVLLANGLATAAGRPVKLQNFAVLGAESTDLPAQLGQMREAGIYPKVALIIIGGNDVMHLRRIDAALAALADTVRELRRLGCQVVVATCPDMGTVGPILQPLRFLAHWVSRMLATGQTIVVLRNGGRTVSLGDLVGPAFRMDPVLMFSTDRLHPSARGYAEATRVLLPSVIAAAGYGVEASGRVPHRIYNKSQRRPLAWFAFKASRGAGVEVSAVKAADGGSVAVRTRTAGRSSSRVRRLVRPFRPATA</sequence>
<keyword evidence="2" id="KW-1133">Transmembrane helix</keyword>
<keyword evidence="5" id="KW-1185">Reference proteome</keyword>
<protein>
    <submittedName>
        <fullName evidence="4">SGNH/GDSL hydrolase family protein</fullName>
    </submittedName>
</protein>
<comment type="caution">
    <text evidence="4">The sequence shown here is derived from an EMBL/GenBank/DDBJ whole genome shotgun (WGS) entry which is preliminary data.</text>
</comment>
<gene>
    <name evidence="4" type="ORF">IV500_06605</name>
</gene>
<dbReference type="AlphaFoldDB" id="A0A931CPC7"/>
<dbReference type="InterPro" id="IPR013830">
    <property type="entry name" value="SGNH_hydro"/>
</dbReference>
<evidence type="ECO:0000313" key="5">
    <source>
        <dbReference type="Proteomes" id="UP000655366"/>
    </source>
</evidence>
<organism evidence="4 5">
    <name type="scientific">Arthrobacter terrae</name>
    <dbReference type="NCBI Taxonomy" id="2935737"/>
    <lineage>
        <taxon>Bacteria</taxon>
        <taxon>Bacillati</taxon>
        <taxon>Actinomycetota</taxon>
        <taxon>Actinomycetes</taxon>
        <taxon>Micrococcales</taxon>
        <taxon>Micrococcaceae</taxon>
        <taxon>Arthrobacter</taxon>
    </lineage>
</organism>
<dbReference type="InterPro" id="IPR036514">
    <property type="entry name" value="SGNH_hydro_sf"/>
</dbReference>
<dbReference type="RefSeq" id="WP_196396025.1">
    <property type="nucleotide sequence ID" value="NZ_JADNYM010000007.1"/>
</dbReference>
<evidence type="ECO:0000256" key="1">
    <source>
        <dbReference type="SAM" id="MobiDB-lite"/>
    </source>
</evidence>
<accession>A0A931CPC7</accession>
<feature type="region of interest" description="Disordered" evidence="1">
    <location>
        <begin position="1"/>
        <end position="25"/>
    </location>
</feature>
<dbReference type="EMBL" id="JADNYM010000007">
    <property type="protein sequence ID" value="MBG0739069.1"/>
    <property type="molecule type" value="Genomic_DNA"/>
</dbReference>
<dbReference type="SUPFAM" id="SSF52266">
    <property type="entry name" value="SGNH hydrolase"/>
    <property type="match status" value="1"/>
</dbReference>
<evidence type="ECO:0000313" key="4">
    <source>
        <dbReference type="EMBL" id="MBG0739069.1"/>
    </source>
</evidence>
<dbReference type="GO" id="GO:0016787">
    <property type="term" value="F:hydrolase activity"/>
    <property type="evidence" value="ECO:0007669"/>
    <property type="project" value="UniProtKB-KW"/>
</dbReference>
<keyword evidence="4" id="KW-0378">Hydrolase</keyword>
<dbReference type="Pfam" id="PF13472">
    <property type="entry name" value="Lipase_GDSL_2"/>
    <property type="match status" value="1"/>
</dbReference>
<keyword evidence="2" id="KW-0472">Membrane</keyword>
<proteinExistence type="predicted"/>
<feature type="domain" description="SGNH hydrolase-type esterase" evidence="3">
    <location>
        <begin position="98"/>
        <end position="276"/>
    </location>
</feature>
<name>A0A931CPC7_9MICC</name>
<evidence type="ECO:0000256" key="2">
    <source>
        <dbReference type="SAM" id="Phobius"/>
    </source>
</evidence>
<keyword evidence="2" id="KW-0812">Transmembrane</keyword>
<evidence type="ECO:0000259" key="3">
    <source>
        <dbReference type="Pfam" id="PF13472"/>
    </source>
</evidence>
<dbReference type="Gene3D" id="3.40.50.1110">
    <property type="entry name" value="SGNH hydrolase"/>
    <property type="match status" value="1"/>
</dbReference>
<dbReference type="Proteomes" id="UP000655366">
    <property type="component" value="Unassembled WGS sequence"/>
</dbReference>
<reference evidence="4 5" key="1">
    <citation type="submission" date="2020-11" db="EMBL/GenBank/DDBJ databases">
        <title>Arthrobacter antarcticus sp. nov., isolated from Antarctic Soil.</title>
        <authorList>
            <person name="Li J."/>
        </authorList>
    </citation>
    <scope>NUCLEOTIDE SEQUENCE [LARGE SCALE GENOMIC DNA]</scope>
    <source>
        <strain evidence="4 5">Z1-20</strain>
    </source>
</reference>
<dbReference type="CDD" id="cd01836">
    <property type="entry name" value="FeeA_FeeB_like"/>
    <property type="match status" value="1"/>
</dbReference>
<feature type="transmembrane region" description="Helical" evidence="2">
    <location>
        <begin position="40"/>
        <end position="65"/>
    </location>
</feature>